<sequence>MSAEVSMPPPATSLHSATPVSSSESLPAASSATTTTIVSGGPSTTTTTPTVLSSAPKYVVAHVIVGNTYPYTVDNWKSDILLAHANGIDGFALNVGSDSWQPQRVADAYSAAAQSSTGFKLFLSFDMSAMPCSSSEDASVLRNYITTYASHPNQLIYNDRVFASTFSGESCTFGQGSVPSGWSTQFTQHPDLTGSNAVYFVPSFFVNPNQFNTFGDVMDGDFNWNSGWPIQVSTSFATSLLKPLGAALSSLSSKATTALAQFVGSNSSDSEYLSALATMGGQNRTYMAAVSPWFFTHYSPQTYDKNFIYLSDDHLYSKRWESLVAMRDQVDIVQIVTWNDYGESHYIGPIEGAQPNSQGWVDGLDHTGWLNMTSYYSSAFKTGSYPAVTKDQLYLWSRTHPVNADAPDPVGRPSNYQLTQDKLWAVVMATAPSTVILSTSSTNSQTFSVPEGVSKLSLPIEAGGIMHGTITRNGQTVVDLQPSNFTFNPNPPSYNFNAFVAYSA</sequence>
<protein>
    <submittedName>
        <fullName evidence="2">Glycoside hydrolase family 71 protein</fullName>
    </submittedName>
</protein>
<dbReference type="Pfam" id="PF03659">
    <property type="entry name" value="Glyco_hydro_71"/>
    <property type="match status" value="1"/>
</dbReference>
<feature type="compositionally biased region" description="Low complexity" evidence="1">
    <location>
        <begin position="21"/>
        <end position="50"/>
    </location>
</feature>
<gene>
    <name evidence="2" type="ORF">SERLADRAFT_392609</name>
</gene>
<name>F8NZC6_SERL9</name>
<dbReference type="CDD" id="cd11577">
    <property type="entry name" value="GH71"/>
    <property type="match status" value="1"/>
</dbReference>
<dbReference type="GO" id="GO:0051118">
    <property type="term" value="F:glucan endo-1,3-alpha-glucosidase activity"/>
    <property type="evidence" value="ECO:0007669"/>
    <property type="project" value="InterPro"/>
</dbReference>
<dbReference type="InterPro" id="IPR005197">
    <property type="entry name" value="Glyco_hydro_71"/>
</dbReference>
<dbReference type="AlphaFoldDB" id="F8NZC6"/>
<dbReference type="KEGG" id="sla:SERLADRAFT_392609"/>
<dbReference type="EMBL" id="GL945435">
    <property type="protein sequence ID" value="EGO23946.1"/>
    <property type="molecule type" value="Genomic_DNA"/>
</dbReference>
<evidence type="ECO:0000256" key="1">
    <source>
        <dbReference type="SAM" id="MobiDB-lite"/>
    </source>
</evidence>
<accession>F8NZC6</accession>
<dbReference type="OrthoDB" id="3257981at2759"/>
<dbReference type="GeneID" id="18811560"/>
<dbReference type="Proteomes" id="UP000008064">
    <property type="component" value="Unassembled WGS sequence"/>
</dbReference>
<dbReference type="Gene3D" id="3.20.20.80">
    <property type="entry name" value="Glycosidases"/>
    <property type="match status" value="1"/>
</dbReference>
<evidence type="ECO:0000313" key="2">
    <source>
        <dbReference type="EMBL" id="EGO23946.1"/>
    </source>
</evidence>
<reference evidence="2" key="1">
    <citation type="submission" date="2011-04" db="EMBL/GenBank/DDBJ databases">
        <title>Evolution of plant cell wall degrading machinery underlies the functional diversity of forest fungi.</title>
        <authorList>
            <consortium name="US DOE Joint Genome Institute (JGI-PGF)"/>
            <person name="Eastwood D.C."/>
            <person name="Floudas D."/>
            <person name="Binder M."/>
            <person name="Majcherczyk A."/>
            <person name="Schneider P."/>
            <person name="Aerts A."/>
            <person name="Asiegbu F.O."/>
            <person name="Baker S.E."/>
            <person name="Barry K."/>
            <person name="Bendiksby M."/>
            <person name="Blumentritt M."/>
            <person name="Coutinho P.M."/>
            <person name="Cullen D."/>
            <person name="Cullen D."/>
            <person name="Gathman A."/>
            <person name="Goodell B."/>
            <person name="Henrissat B."/>
            <person name="Ihrmark K."/>
            <person name="Kauserud H."/>
            <person name="Kohler A."/>
            <person name="LaButti K."/>
            <person name="Lapidus A."/>
            <person name="Lavin J.L."/>
            <person name="Lee Y.-H."/>
            <person name="Lindquist E."/>
            <person name="Lilly W."/>
            <person name="Lucas S."/>
            <person name="Morin E."/>
            <person name="Murat C."/>
            <person name="Oguiza J.A."/>
            <person name="Park J."/>
            <person name="Pisabarro A.G."/>
            <person name="Riley R."/>
            <person name="Rosling A."/>
            <person name="Salamov A."/>
            <person name="Schmidt O."/>
            <person name="Schmutz J."/>
            <person name="Skrede I."/>
            <person name="Stenlid J."/>
            <person name="Wiebenga A."/>
            <person name="Xie X."/>
            <person name="Kues U."/>
            <person name="Hibbett D.S."/>
            <person name="Hoffmeister D."/>
            <person name="Hogberg N."/>
            <person name="Martin F."/>
            <person name="Grigoriev I.V."/>
            <person name="Watkinson S.C."/>
        </authorList>
    </citation>
    <scope>NUCLEOTIDE SEQUENCE</scope>
    <source>
        <strain evidence="2">S7.9</strain>
    </source>
</reference>
<dbReference type="HOGENOM" id="CLU_019141_4_0_1"/>
<proteinExistence type="predicted"/>
<organism>
    <name type="scientific">Serpula lacrymans var. lacrymans (strain S7.9)</name>
    <name type="common">Dry rot fungus</name>
    <dbReference type="NCBI Taxonomy" id="578457"/>
    <lineage>
        <taxon>Eukaryota</taxon>
        <taxon>Fungi</taxon>
        <taxon>Dikarya</taxon>
        <taxon>Basidiomycota</taxon>
        <taxon>Agaricomycotina</taxon>
        <taxon>Agaricomycetes</taxon>
        <taxon>Agaricomycetidae</taxon>
        <taxon>Boletales</taxon>
        <taxon>Coniophorineae</taxon>
        <taxon>Serpulaceae</taxon>
        <taxon>Serpula</taxon>
    </lineage>
</organism>
<dbReference type="RefSeq" id="XP_007319708.1">
    <property type="nucleotide sequence ID" value="XM_007319646.1"/>
</dbReference>
<keyword evidence="2" id="KW-0378">Hydrolase</keyword>
<feature type="region of interest" description="Disordered" evidence="1">
    <location>
        <begin position="1"/>
        <end position="50"/>
    </location>
</feature>